<proteinExistence type="predicted"/>
<dbReference type="GO" id="GO:0016887">
    <property type="term" value="F:ATP hydrolysis activity"/>
    <property type="evidence" value="ECO:0007669"/>
    <property type="project" value="InterPro"/>
</dbReference>
<sequence length="426" mass="49293">MLLRFAIENFRSIKDRVEFSMEPTTLKEHPSNIYTIGKNKALRSAVIYGPNASGKSNLIRAFRAIIYLVEKSAEFSPGKEILPYEPHRLDKKSASSPVYFELEFIADNKKKYLFIVSFSRDEILREEAYTFQKGQKALIYSRKNKGVTYGDYYKGERKSLEKKLLPNQLLISKAVLDNNELLTPIYHFFKYEMMVISWLYDYQQNRVQQLFAKRLANEEDLNFNKRFNTLICALDTGIVEVKSHEEPWDAVSFPDNVPTEVQDKLKNDYKYNIKASHKVFDNGVDNGTVPFDKEDESQGTRNLFSIAGLILDALEFGSTLVVDEFDNNLHPHITKVLVQLFHNPKINTNNAQLIFATHDTSQLDNSLFRRDQIWFTEKNEFGATSMYCLSDIQGVRNTVPYDKWYNSGKLGATPVINELELLFNEE</sequence>
<dbReference type="InterPro" id="IPR003959">
    <property type="entry name" value="ATPase_AAA_core"/>
</dbReference>
<dbReference type="RefSeq" id="WP_068837991.1">
    <property type="nucleotide sequence ID" value="NZ_BMXC01000003.1"/>
</dbReference>
<dbReference type="AlphaFoldDB" id="A0A1I7JNM2"/>
<dbReference type="Pfam" id="PF13304">
    <property type="entry name" value="AAA_21"/>
    <property type="match status" value="1"/>
</dbReference>
<organism evidence="2 3">
    <name type="scientific">Pontibacter akesuensis</name>
    <dbReference type="NCBI Taxonomy" id="388950"/>
    <lineage>
        <taxon>Bacteria</taxon>
        <taxon>Pseudomonadati</taxon>
        <taxon>Bacteroidota</taxon>
        <taxon>Cytophagia</taxon>
        <taxon>Cytophagales</taxon>
        <taxon>Hymenobacteraceae</taxon>
        <taxon>Pontibacter</taxon>
    </lineage>
</organism>
<dbReference type="EMBL" id="FPCA01000003">
    <property type="protein sequence ID" value="SFU86777.1"/>
    <property type="molecule type" value="Genomic_DNA"/>
</dbReference>
<dbReference type="STRING" id="388950.GCA_001611675_01995"/>
<evidence type="ECO:0000313" key="3">
    <source>
        <dbReference type="Proteomes" id="UP000182491"/>
    </source>
</evidence>
<feature type="domain" description="ATPase AAA-type core" evidence="1">
    <location>
        <begin position="45"/>
        <end position="360"/>
    </location>
</feature>
<dbReference type="OrthoDB" id="9809324at2"/>
<reference evidence="3" key="1">
    <citation type="submission" date="2016-10" db="EMBL/GenBank/DDBJ databases">
        <authorList>
            <person name="Varghese N."/>
        </authorList>
    </citation>
    <scope>NUCLEOTIDE SEQUENCE [LARGE SCALE GENOMIC DNA]</scope>
    <source>
        <strain evidence="3">DSM 18820</strain>
    </source>
</reference>
<dbReference type="Gene3D" id="3.40.50.300">
    <property type="entry name" value="P-loop containing nucleotide triphosphate hydrolases"/>
    <property type="match status" value="1"/>
</dbReference>
<accession>A0A1I7JNM2</accession>
<dbReference type="Proteomes" id="UP000182491">
    <property type="component" value="Unassembled WGS sequence"/>
</dbReference>
<dbReference type="PANTHER" id="PTHR40396:SF1">
    <property type="entry name" value="ATPASE AAA-TYPE CORE DOMAIN-CONTAINING PROTEIN"/>
    <property type="match status" value="1"/>
</dbReference>
<gene>
    <name evidence="2" type="ORF">SAMN04487941_3069</name>
</gene>
<evidence type="ECO:0000313" key="2">
    <source>
        <dbReference type="EMBL" id="SFU86777.1"/>
    </source>
</evidence>
<dbReference type="GO" id="GO:0005524">
    <property type="term" value="F:ATP binding"/>
    <property type="evidence" value="ECO:0007669"/>
    <property type="project" value="InterPro"/>
</dbReference>
<dbReference type="SUPFAM" id="SSF52540">
    <property type="entry name" value="P-loop containing nucleoside triphosphate hydrolases"/>
    <property type="match status" value="1"/>
</dbReference>
<protein>
    <submittedName>
        <fullName evidence="2">ATPase/GTPase, AAA15 family</fullName>
    </submittedName>
</protein>
<dbReference type="InterPro" id="IPR027417">
    <property type="entry name" value="P-loop_NTPase"/>
</dbReference>
<keyword evidence="3" id="KW-1185">Reference proteome</keyword>
<evidence type="ECO:0000259" key="1">
    <source>
        <dbReference type="Pfam" id="PF13304"/>
    </source>
</evidence>
<name>A0A1I7JNM2_9BACT</name>
<dbReference type="PANTHER" id="PTHR40396">
    <property type="entry name" value="ATPASE-LIKE PROTEIN"/>
    <property type="match status" value="1"/>
</dbReference>